<keyword evidence="3" id="KW-1185">Reference proteome</keyword>
<proteinExistence type="predicted"/>
<evidence type="ECO:0000313" key="2">
    <source>
        <dbReference type="EMBL" id="TFY75523.1"/>
    </source>
</evidence>
<gene>
    <name evidence="2" type="ORF">EWM64_g8489</name>
</gene>
<name>A0A4Y9ZNE9_9AGAM</name>
<dbReference type="OrthoDB" id="3269775at2759"/>
<sequence>MRMLVFEMSVFPFDLPTSGTSAGHARVTAEGLPPSLSASGPSLTIEPPADNRAKDKAHVRAVRQRLIEEEQRREEEAALHMTDEEREILEQCFASVKTEFADLDGLSWSTQPPGISLGLGLGIRRAASPDENAGMVRNCSATLPIN</sequence>
<evidence type="ECO:0000313" key="3">
    <source>
        <dbReference type="Proteomes" id="UP000298061"/>
    </source>
</evidence>
<organism evidence="2 3">
    <name type="scientific">Hericium alpestre</name>
    <dbReference type="NCBI Taxonomy" id="135208"/>
    <lineage>
        <taxon>Eukaryota</taxon>
        <taxon>Fungi</taxon>
        <taxon>Dikarya</taxon>
        <taxon>Basidiomycota</taxon>
        <taxon>Agaricomycotina</taxon>
        <taxon>Agaricomycetes</taxon>
        <taxon>Russulales</taxon>
        <taxon>Hericiaceae</taxon>
        <taxon>Hericium</taxon>
    </lineage>
</organism>
<comment type="caution">
    <text evidence="2">The sequence shown here is derived from an EMBL/GenBank/DDBJ whole genome shotgun (WGS) entry which is preliminary data.</text>
</comment>
<feature type="region of interest" description="Disordered" evidence="1">
    <location>
        <begin position="21"/>
        <end position="57"/>
    </location>
</feature>
<accession>A0A4Y9ZNE9</accession>
<dbReference type="EMBL" id="SFCI01001540">
    <property type="protein sequence ID" value="TFY75523.1"/>
    <property type="molecule type" value="Genomic_DNA"/>
</dbReference>
<dbReference type="AlphaFoldDB" id="A0A4Y9ZNE9"/>
<evidence type="ECO:0000256" key="1">
    <source>
        <dbReference type="SAM" id="MobiDB-lite"/>
    </source>
</evidence>
<feature type="compositionally biased region" description="Low complexity" evidence="1">
    <location>
        <begin position="31"/>
        <end position="43"/>
    </location>
</feature>
<protein>
    <submittedName>
        <fullName evidence="2">Uncharacterized protein</fullName>
    </submittedName>
</protein>
<reference evidence="2 3" key="1">
    <citation type="submission" date="2019-02" db="EMBL/GenBank/DDBJ databases">
        <title>Genome sequencing of the rare red list fungi Hericium alpestre (H. flagellum).</title>
        <authorList>
            <person name="Buettner E."/>
            <person name="Kellner H."/>
        </authorList>
    </citation>
    <scope>NUCLEOTIDE SEQUENCE [LARGE SCALE GENOMIC DNA]</scope>
    <source>
        <strain evidence="2 3">DSM 108284</strain>
    </source>
</reference>
<dbReference type="Proteomes" id="UP000298061">
    <property type="component" value="Unassembled WGS sequence"/>
</dbReference>